<gene>
    <name evidence="2" type="ORF">CEXT_172321</name>
</gene>
<proteinExistence type="predicted"/>
<comment type="caution">
    <text evidence="2">The sequence shown here is derived from an EMBL/GenBank/DDBJ whole genome shotgun (WGS) entry which is preliminary data.</text>
</comment>
<evidence type="ECO:0000256" key="1">
    <source>
        <dbReference type="SAM" id="MobiDB-lite"/>
    </source>
</evidence>
<protein>
    <submittedName>
        <fullName evidence="2">Uncharacterized protein</fullName>
    </submittedName>
</protein>
<feature type="region of interest" description="Disordered" evidence="1">
    <location>
        <begin position="76"/>
        <end position="106"/>
    </location>
</feature>
<dbReference type="EMBL" id="BPLR01016344">
    <property type="protein sequence ID" value="GIY83137.1"/>
    <property type="molecule type" value="Genomic_DNA"/>
</dbReference>
<dbReference type="Proteomes" id="UP001054945">
    <property type="component" value="Unassembled WGS sequence"/>
</dbReference>
<feature type="compositionally biased region" description="Basic and acidic residues" evidence="1">
    <location>
        <begin position="80"/>
        <end position="89"/>
    </location>
</feature>
<sequence>MGIAKEKVRDGGTEPGKAVGSVVIKRLVLLIEGDPCQFDVLSWFTNEKNKQTLIMEEGDRNVILFDYIYILFSKSGGGEKGTKERDKVNTPRRTSGFLFRGSYSNP</sequence>
<name>A0AAV4WK04_CAEEX</name>
<evidence type="ECO:0000313" key="2">
    <source>
        <dbReference type="EMBL" id="GIY83137.1"/>
    </source>
</evidence>
<reference evidence="2 3" key="1">
    <citation type="submission" date="2021-06" db="EMBL/GenBank/DDBJ databases">
        <title>Caerostris extrusa draft genome.</title>
        <authorList>
            <person name="Kono N."/>
            <person name="Arakawa K."/>
        </authorList>
    </citation>
    <scope>NUCLEOTIDE SEQUENCE [LARGE SCALE GENOMIC DNA]</scope>
</reference>
<dbReference type="AlphaFoldDB" id="A0AAV4WK04"/>
<keyword evidence="3" id="KW-1185">Reference proteome</keyword>
<organism evidence="2 3">
    <name type="scientific">Caerostris extrusa</name>
    <name type="common">Bark spider</name>
    <name type="synonym">Caerostris bankana</name>
    <dbReference type="NCBI Taxonomy" id="172846"/>
    <lineage>
        <taxon>Eukaryota</taxon>
        <taxon>Metazoa</taxon>
        <taxon>Ecdysozoa</taxon>
        <taxon>Arthropoda</taxon>
        <taxon>Chelicerata</taxon>
        <taxon>Arachnida</taxon>
        <taxon>Araneae</taxon>
        <taxon>Araneomorphae</taxon>
        <taxon>Entelegynae</taxon>
        <taxon>Araneoidea</taxon>
        <taxon>Araneidae</taxon>
        <taxon>Caerostris</taxon>
    </lineage>
</organism>
<evidence type="ECO:0000313" key="3">
    <source>
        <dbReference type="Proteomes" id="UP001054945"/>
    </source>
</evidence>
<accession>A0AAV4WK04</accession>